<dbReference type="EMBL" id="ADGK01000012">
    <property type="protein sequence ID" value="EFE24600.1"/>
    <property type="molecule type" value="Genomic_DNA"/>
</dbReference>
<protein>
    <submittedName>
        <fullName evidence="2">Uncharacterized protein</fullName>
    </submittedName>
</protein>
<name>D4F0T9_EDWTA</name>
<evidence type="ECO:0000313" key="2">
    <source>
        <dbReference type="EMBL" id="EFE24600.1"/>
    </source>
</evidence>
<gene>
    <name evidence="2" type="ORF">EDWATA_00320</name>
</gene>
<organism evidence="2 3">
    <name type="scientific">Edwardsiella tarda ATCC 23685</name>
    <dbReference type="NCBI Taxonomy" id="500638"/>
    <lineage>
        <taxon>Bacteria</taxon>
        <taxon>Pseudomonadati</taxon>
        <taxon>Pseudomonadota</taxon>
        <taxon>Gammaproteobacteria</taxon>
        <taxon>Enterobacterales</taxon>
        <taxon>Hafniaceae</taxon>
        <taxon>Edwardsiella</taxon>
    </lineage>
</organism>
<sequence length="51" mass="5840">MCRFHRRSHLPVSGGIHGKSQPASAVSEPPVENYHRYHLQSRMPRSRAMAQ</sequence>
<dbReference type="HOGENOM" id="CLU_3098297_0_0_6"/>
<feature type="region of interest" description="Disordered" evidence="1">
    <location>
        <begin position="1"/>
        <end position="51"/>
    </location>
</feature>
<reference evidence="2 3" key="1">
    <citation type="submission" date="2010-02" db="EMBL/GenBank/DDBJ databases">
        <authorList>
            <person name="Weinstock G."/>
            <person name="Sodergren E."/>
            <person name="Clifton S."/>
            <person name="Fulton L."/>
            <person name="Fulton B."/>
            <person name="Courtney L."/>
            <person name="Fronick C."/>
            <person name="Harrison M."/>
            <person name="Strong C."/>
            <person name="Farmer C."/>
            <person name="Delahaunty K."/>
            <person name="Markovic C."/>
            <person name="Hall O."/>
            <person name="Minx P."/>
            <person name="Tomlinson C."/>
            <person name="Mitreva M."/>
            <person name="Nelson J."/>
            <person name="Hou S."/>
            <person name="Wollam A."/>
            <person name="Pepin K.H."/>
            <person name="Johnson M."/>
            <person name="Bhonagiri V."/>
            <person name="Zhang X."/>
            <person name="Suruliraj S."/>
            <person name="Warren W."/>
            <person name="Chinwalla A."/>
            <person name="Mardis E.R."/>
            <person name="Wilson R.K."/>
        </authorList>
    </citation>
    <scope>NUCLEOTIDE SEQUENCE [LARGE SCALE GENOMIC DNA]</scope>
    <source>
        <strain evidence="2 3">ATCC 23685</strain>
    </source>
</reference>
<evidence type="ECO:0000256" key="1">
    <source>
        <dbReference type="SAM" id="MobiDB-lite"/>
    </source>
</evidence>
<dbReference type="AlphaFoldDB" id="D4F0T9"/>
<evidence type="ECO:0000313" key="3">
    <source>
        <dbReference type="Proteomes" id="UP000003692"/>
    </source>
</evidence>
<proteinExistence type="predicted"/>
<comment type="caution">
    <text evidence="2">The sequence shown here is derived from an EMBL/GenBank/DDBJ whole genome shotgun (WGS) entry which is preliminary data.</text>
</comment>
<dbReference type="Proteomes" id="UP000003692">
    <property type="component" value="Unassembled WGS sequence"/>
</dbReference>
<accession>D4F0T9</accession>